<dbReference type="PANTHER" id="PTHR32329:SF2">
    <property type="entry name" value="BIFUNCTIONAL PROTEIN [INCLUDES 2-HYDROXYACYL-COA DEHYDRATASE (N-TER) AND ITS ACTIVATOR DOMAIN (C_TERM)"/>
    <property type="match status" value="1"/>
</dbReference>
<organism evidence="1">
    <name type="scientific">marine sediment metagenome</name>
    <dbReference type="NCBI Taxonomy" id="412755"/>
    <lineage>
        <taxon>unclassified sequences</taxon>
        <taxon>metagenomes</taxon>
        <taxon>ecological metagenomes</taxon>
    </lineage>
</organism>
<sequence length="73" mass="7899">MFAGIDIGAATTKAVIIEREEIVAFSLIPTSYDREQSGAEVLNLALDKIQKSEDAVKYIVSTGYGRRAFASSD</sequence>
<feature type="non-terminal residue" evidence="1">
    <location>
        <position position="73"/>
    </location>
</feature>
<accession>X1FX82</accession>
<dbReference type="PANTHER" id="PTHR32329">
    <property type="entry name" value="BIFUNCTIONAL PROTEIN [INCLUDES 2-HYDROXYACYL-COA DEHYDRATASE (N-TER) AND ITS ACTIVATOR DOMAIN (C_TERM)-RELATED"/>
    <property type="match status" value="1"/>
</dbReference>
<name>X1FX82_9ZZZZ</name>
<protein>
    <recommendedName>
        <fullName evidence="2">ATPase BadF/BadG/BcrA/BcrD type domain-containing protein</fullName>
    </recommendedName>
</protein>
<evidence type="ECO:0008006" key="2">
    <source>
        <dbReference type="Google" id="ProtNLM"/>
    </source>
</evidence>
<dbReference type="Gene3D" id="3.30.420.40">
    <property type="match status" value="1"/>
</dbReference>
<dbReference type="InterPro" id="IPR051805">
    <property type="entry name" value="Dehydratase_Activator_Redct"/>
</dbReference>
<dbReference type="EMBL" id="BARU01019231">
    <property type="protein sequence ID" value="GAH50261.1"/>
    <property type="molecule type" value="Genomic_DNA"/>
</dbReference>
<evidence type="ECO:0000313" key="1">
    <source>
        <dbReference type="EMBL" id="GAH50261.1"/>
    </source>
</evidence>
<comment type="caution">
    <text evidence="1">The sequence shown here is derived from an EMBL/GenBank/DDBJ whole genome shotgun (WGS) entry which is preliminary data.</text>
</comment>
<gene>
    <name evidence="1" type="ORF">S03H2_31690</name>
</gene>
<reference evidence="1" key="1">
    <citation type="journal article" date="2014" name="Front. Microbiol.">
        <title>High frequency of phylogenetically diverse reductive dehalogenase-homologous genes in deep subseafloor sedimentary metagenomes.</title>
        <authorList>
            <person name="Kawai M."/>
            <person name="Futagami T."/>
            <person name="Toyoda A."/>
            <person name="Takaki Y."/>
            <person name="Nishi S."/>
            <person name="Hori S."/>
            <person name="Arai W."/>
            <person name="Tsubouchi T."/>
            <person name="Morono Y."/>
            <person name="Uchiyama I."/>
            <person name="Ito T."/>
            <person name="Fujiyama A."/>
            <person name="Inagaki F."/>
            <person name="Takami H."/>
        </authorList>
    </citation>
    <scope>NUCLEOTIDE SEQUENCE</scope>
    <source>
        <strain evidence="1">Expedition CK06-06</strain>
    </source>
</reference>
<dbReference type="AlphaFoldDB" id="X1FX82"/>
<proteinExistence type="predicted"/>